<dbReference type="SUPFAM" id="SSF109604">
    <property type="entry name" value="HD-domain/PDEase-like"/>
    <property type="match status" value="1"/>
</dbReference>
<feature type="domain" description="HD" evidence="1">
    <location>
        <begin position="36"/>
        <end position="158"/>
    </location>
</feature>
<reference evidence="3 4" key="1">
    <citation type="submission" date="2016-05" db="EMBL/GenBank/DDBJ databases">
        <title>Microbial solvent formation.</title>
        <authorList>
            <person name="Poehlein A."/>
            <person name="Montoya Solano J.D."/>
            <person name="Flitsch S."/>
            <person name="Krabben P."/>
            <person name="Duerre P."/>
            <person name="Daniel R."/>
        </authorList>
    </citation>
    <scope>NUCLEOTIDE SEQUENCE [LARGE SCALE GENOMIC DNA]</scope>
    <source>
        <strain evidence="3 4">L1-8</strain>
    </source>
</reference>
<dbReference type="PANTHER" id="PTHR43155:SF2">
    <property type="entry name" value="CYCLIC DI-GMP PHOSPHODIESTERASE PA4108"/>
    <property type="match status" value="1"/>
</dbReference>
<dbReference type="AlphaFoldDB" id="A0A1S8NCK0"/>
<name>A0A1S8NCK0_CLOSA</name>
<dbReference type="PROSITE" id="PS51831">
    <property type="entry name" value="HD"/>
    <property type="match status" value="1"/>
</dbReference>
<dbReference type="EMBL" id="LZYZ01000002">
    <property type="protein sequence ID" value="OOM14214.1"/>
    <property type="molecule type" value="Genomic_DNA"/>
</dbReference>
<dbReference type="STRING" id="169679.CSACC_16850"/>
<dbReference type="PANTHER" id="PTHR43155">
    <property type="entry name" value="CYCLIC DI-GMP PHOSPHODIESTERASE PA4108-RELATED"/>
    <property type="match status" value="1"/>
</dbReference>
<organism evidence="3 4">
    <name type="scientific">Clostridium saccharobutylicum</name>
    <dbReference type="NCBI Taxonomy" id="169679"/>
    <lineage>
        <taxon>Bacteria</taxon>
        <taxon>Bacillati</taxon>
        <taxon>Bacillota</taxon>
        <taxon>Clostridia</taxon>
        <taxon>Eubacteriales</taxon>
        <taxon>Clostridiaceae</taxon>
        <taxon>Clostridium</taxon>
    </lineage>
</organism>
<dbReference type="InterPro" id="IPR003607">
    <property type="entry name" value="HD/PDEase_dom"/>
</dbReference>
<dbReference type="Proteomes" id="UP000191154">
    <property type="component" value="Unassembled WGS sequence"/>
</dbReference>
<protein>
    <submittedName>
        <fullName evidence="3">Cyclic di-GMP phosphodiesterase response regulator RpfG</fullName>
        <ecNumber evidence="3">3.1.4.52</ecNumber>
    </submittedName>
</protein>
<evidence type="ECO:0000313" key="4">
    <source>
        <dbReference type="Proteomes" id="UP000191154"/>
    </source>
</evidence>
<dbReference type="InterPro" id="IPR006674">
    <property type="entry name" value="HD_domain"/>
</dbReference>
<evidence type="ECO:0000313" key="3">
    <source>
        <dbReference type="EMBL" id="OOM14214.1"/>
    </source>
</evidence>
<proteinExistence type="predicted"/>
<evidence type="ECO:0000259" key="1">
    <source>
        <dbReference type="PROSITE" id="PS51831"/>
    </source>
</evidence>
<dbReference type="Gene3D" id="1.10.3210.10">
    <property type="entry name" value="Hypothetical protein af1432"/>
    <property type="match status" value="1"/>
</dbReference>
<dbReference type="InterPro" id="IPR037522">
    <property type="entry name" value="HD_GYP_dom"/>
</dbReference>
<gene>
    <name evidence="3" type="primary">rpfG_4</name>
    <name evidence="3" type="ORF">CLOSAC_10870</name>
</gene>
<accession>A0A1S8NCK0</accession>
<evidence type="ECO:0000259" key="2">
    <source>
        <dbReference type="PROSITE" id="PS51832"/>
    </source>
</evidence>
<dbReference type="SMART" id="SM00471">
    <property type="entry name" value="HDc"/>
    <property type="match status" value="1"/>
</dbReference>
<dbReference type="GO" id="GO:0071111">
    <property type="term" value="F:cyclic-guanylate-specific phosphodiesterase activity"/>
    <property type="evidence" value="ECO:0007669"/>
    <property type="project" value="UniProtKB-EC"/>
</dbReference>
<dbReference type="Pfam" id="PF13487">
    <property type="entry name" value="HD_5"/>
    <property type="match status" value="1"/>
</dbReference>
<dbReference type="EC" id="3.1.4.52" evidence="3"/>
<keyword evidence="3" id="KW-0378">Hydrolase</keyword>
<comment type="caution">
    <text evidence="3">The sequence shown here is derived from an EMBL/GenBank/DDBJ whole genome shotgun (WGS) entry which is preliminary data.</text>
</comment>
<feature type="domain" description="HD-GYP" evidence="2">
    <location>
        <begin position="14"/>
        <end position="206"/>
    </location>
</feature>
<dbReference type="PROSITE" id="PS51832">
    <property type="entry name" value="HD_GYP"/>
    <property type="match status" value="1"/>
</dbReference>
<dbReference type="CDD" id="cd00077">
    <property type="entry name" value="HDc"/>
    <property type="match status" value="1"/>
</dbReference>
<sequence>MIYFFAKDNDKMINFEMYHDIIEALAAALDAKDVYTAGHSTRVGNMAYDLGKKLSLDNSNLQILHIAGHLHDIGKIGVSDNVLNKKGKLDLNEWEQMKMHSEIGYNILKKTKSLKEISHIVLHHHERWDGSGYPSKLSKEQIPLGSRIIAICDSIDAMRSNRPYKQLISNIECYNEILQNSGIMYDPKITDCIIENWNTIVVPYYL</sequence>